<dbReference type="InterPro" id="IPR017452">
    <property type="entry name" value="GPCR_Rhodpsn_7TM"/>
</dbReference>
<evidence type="ECO:0000256" key="2">
    <source>
        <dbReference type="ARBA" id="ARBA00022692"/>
    </source>
</evidence>
<proteinExistence type="predicted"/>
<dbReference type="SUPFAM" id="SSF81321">
    <property type="entry name" value="Family A G protein-coupled receptor-like"/>
    <property type="match status" value="1"/>
</dbReference>
<comment type="caution">
    <text evidence="7">The sequence shown here is derived from an EMBL/GenBank/DDBJ whole genome shotgun (WGS) entry which is preliminary data.</text>
</comment>
<evidence type="ECO:0000259" key="6">
    <source>
        <dbReference type="PROSITE" id="PS50262"/>
    </source>
</evidence>
<keyword evidence="4 5" id="KW-0472">Membrane</keyword>
<comment type="subcellular location">
    <subcellularLocation>
        <location evidence="1">Membrane</location>
    </subcellularLocation>
</comment>
<sequence>MDFNNFSILMNLIIILTTIKSNKLKEHCNILIAIESGCNALLQFNRWPPFILSLTCINFISLYQCFWLQIFPLFVSLNGTGLILIIGIERLICIAFPLWFIYFLI</sequence>
<accession>A0A8S9ZF33</accession>
<feature type="transmembrane region" description="Helical" evidence="5">
    <location>
        <begin position="82"/>
        <end position="104"/>
    </location>
</feature>
<evidence type="ECO:0000256" key="3">
    <source>
        <dbReference type="ARBA" id="ARBA00022989"/>
    </source>
</evidence>
<dbReference type="PROSITE" id="PS50262">
    <property type="entry name" value="G_PROTEIN_RECEP_F1_2"/>
    <property type="match status" value="1"/>
</dbReference>
<feature type="transmembrane region" description="Helical" evidence="5">
    <location>
        <begin position="50"/>
        <end position="70"/>
    </location>
</feature>
<gene>
    <name evidence="7" type="ORF">Mgra_00008664</name>
</gene>
<reference evidence="7" key="1">
    <citation type="journal article" date="2020" name="Ecol. Evol.">
        <title>Genome structure and content of the rice root-knot nematode (Meloidogyne graminicola).</title>
        <authorList>
            <person name="Phan N.T."/>
            <person name="Danchin E.G.J."/>
            <person name="Klopp C."/>
            <person name="Perfus-Barbeoch L."/>
            <person name="Kozlowski D.K."/>
            <person name="Koutsovoulos G.D."/>
            <person name="Lopez-Roques C."/>
            <person name="Bouchez O."/>
            <person name="Zahm M."/>
            <person name="Besnard G."/>
            <person name="Bellafiore S."/>
        </authorList>
    </citation>
    <scope>NUCLEOTIDE SEQUENCE</scope>
    <source>
        <strain evidence="7">VN-18</strain>
    </source>
</reference>
<dbReference type="AlphaFoldDB" id="A0A8S9ZF33"/>
<feature type="domain" description="G-protein coupled receptors family 1 profile" evidence="6">
    <location>
        <begin position="10"/>
        <end position="105"/>
    </location>
</feature>
<protein>
    <recommendedName>
        <fullName evidence="6">G-protein coupled receptors family 1 profile domain-containing protein</fullName>
    </recommendedName>
</protein>
<evidence type="ECO:0000256" key="5">
    <source>
        <dbReference type="SAM" id="Phobius"/>
    </source>
</evidence>
<keyword evidence="3 5" id="KW-1133">Transmembrane helix</keyword>
<evidence type="ECO:0000313" key="8">
    <source>
        <dbReference type="Proteomes" id="UP000605970"/>
    </source>
</evidence>
<dbReference type="InterPro" id="IPR019424">
    <property type="entry name" value="7TM_GPCR_Srsx"/>
</dbReference>
<dbReference type="Proteomes" id="UP000605970">
    <property type="component" value="Unassembled WGS sequence"/>
</dbReference>
<keyword evidence="2 5" id="KW-0812">Transmembrane</keyword>
<keyword evidence="8" id="KW-1185">Reference proteome</keyword>
<dbReference type="OrthoDB" id="5820127at2759"/>
<dbReference type="Pfam" id="PF10320">
    <property type="entry name" value="7TM_GPCR_Srsx"/>
    <property type="match status" value="1"/>
</dbReference>
<dbReference type="GO" id="GO:0016020">
    <property type="term" value="C:membrane"/>
    <property type="evidence" value="ECO:0007669"/>
    <property type="project" value="UniProtKB-SubCell"/>
</dbReference>
<name>A0A8S9ZF33_9BILA</name>
<dbReference type="EMBL" id="JABEBT010000119">
    <property type="protein sequence ID" value="KAF7631074.1"/>
    <property type="molecule type" value="Genomic_DNA"/>
</dbReference>
<evidence type="ECO:0000256" key="4">
    <source>
        <dbReference type="ARBA" id="ARBA00023136"/>
    </source>
</evidence>
<organism evidence="7 8">
    <name type="scientific">Meloidogyne graminicola</name>
    <dbReference type="NCBI Taxonomy" id="189291"/>
    <lineage>
        <taxon>Eukaryota</taxon>
        <taxon>Metazoa</taxon>
        <taxon>Ecdysozoa</taxon>
        <taxon>Nematoda</taxon>
        <taxon>Chromadorea</taxon>
        <taxon>Rhabditida</taxon>
        <taxon>Tylenchina</taxon>
        <taxon>Tylenchomorpha</taxon>
        <taxon>Tylenchoidea</taxon>
        <taxon>Meloidogynidae</taxon>
        <taxon>Meloidogyninae</taxon>
        <taxon>Meloidogyne</taxon>
    </lineage>
</organism>
<evidence type="ECO:0000256" key="1">
    <source>
        <dbReference type="ARBA" id="ARBA00004370"/>
    </source>
</evidence>
<evidence type="ECO:0000313" key="7">
    <source>
        <dbReference type="EMBL" id="KAF7631074.1"/>
    </source>
</evidence>